<comment type="caution">
    <text evidence="2">The sequence shown here is derived from an EMBL/GenBank/DDBJ whole genome shotgun (WGS) entry which is preliminary data.</text>
</comment>
<dbReference type="Gene3D" id="3.40.50.300">
    <property type="entry name" value="P-loop containing nucleotide triphosphate hydrolases"/>
    <property type="match status" value="1"/>
</dbReference>
<dbReference type="EMBL" id="BARS01049951">
    <property type="protein sequence ID" value="GAG38533.1"/>
    <property type="molecule type" value="Genomic_DNA"/>
</dbReference>
<proteinExistence type="predicted"/>
<name>X0XPH7_9ZZZZ</name>
<reference evidence="2" key="1">
    <citation type="journal article" date="2014" name="Front. Microbiol.">
        <title>High frequency of phylogenetically diverse reductive dehalogenase-homologous genes in deep subseafloor sedimentary metagenomes.</title>
        <authorList>
            <person name="Kawai M."/>
            <person name="Futagami T."/>
            <person name="Toyoda A."/>
            <person name="Takaki Y."/>
            <person name="Nishi S."/>
            <person name="Hori S."/>
            <person name="Arai W."/>
            <person name="Tsubouchi T."/>
            <person name="Morono Y."/>
            <person name="Uchiyama I."/>
            <person name="Ito T."/>
            <person name="Fujiyama A."/>
            <person name="Inagaki F."/>
            <person name="Takami H."/>
        </authorList>
    </citation>
    <scope>NUCLEOTIDE SEQUENCE</scope>
    <source>
        <strain evidence="2">Expedition CK06-06</strain>
    </source>
</reference>
<sequence length="185" mass="21219">MKTTNVFSKNLQAYNQFKGTQTLIADQGGQGSSKTVSILQLLYQIARTSKSKKRITIASYALPHLKGGAMQDFEDILTNEGIQPDSVRNKSEHMYFIGKSEITFVGIEGNEAKATGPRRDILYLNEANKRVAYKVFELMNARTRLATFIDFNPSAEFWFHEQHIPNFDYHIIKSTFRDNEYLPKR</sequence>
<dbReference type="AlphaFoldDB" id="X0XPH7"/>
<organism evidence="2">
    <name type="scientific">marine sediment metagenome</name>
    <dbReference type="NCBI Taxonomy" id="412755"/>
    <lineage>
        <taxon>unclassified sequences</taxon>
        <taxon>metagenomes</taxon>
        <taxon>ecological metagenomes</taxon>
    </lineage>
</organism>
<dbReference type="Pfam" id="PF04466">
    <property type="entry name" value="Terminase_3"/>
    <property type="match status" value="1"/>
</dbReference>
<evidence type="ECO:0000259" key="1">
    <source>
        <dbReference type="Pfam" id="PF04466"/>
    </source>
</evidence>
<dbReference type="InterPro" id="IPR035412">
    <property type="entry name" value="Terminase_L_N"/>
</dbReference>
<evidence type="ECO:0000313" key="2">
    <source>
        <dbReference type="EMBL" id="GAG38533.1"/>
    </source>
</evidence>
<protein>
    <recommendedName>
        <fullName evidence="1">Phage terminase large subunit N-terminal domain-containing protein</fullName>
    </recommendedName>
</protein>
<dbReference type="InterPro" id="IPR027417">
    <property type="entry name" value="P-loop_NTPase"/>
</dbReference>
<gene>
    <name evidence="2" type="ORF">S01H1_74645</name>
</gene>
<accession>X0XPH7</accession>
<feature type="non-terminal residue" evidence="2">
    <location>
        <position position="185"/>
    </location>
</feature>
<feature type="domain" description="Phage terminase large subunit N-terminal" evidence="1">
    <location>
        <begin position="27"/>
        <end position="184"/>
    </location>
</feature>